<dbReference type="PhylomeDB" id="B4JVL1"/>
<comment type="similarity">
    <text evidence="2">Belongs to the G-protein coupled receptor 1 family.</text>
</comment>
<dbReference type="InterPro" id="IPR000276">
    <property type="entry name" value="GPCR_Rhodpsn"/>
</dbReference>
<protein>
    <submittedName>
        <fullName evidence="8">GH22651</fullName>
    </submittedName>
</protein>
<dbReference type="SMR" id="B4JVL1"/>
<keyword evidence="9" id="KW-1185">Reference proteome</keyword>
<reference evidence="8 9" key="1">
    <citation type="journal article" date="2007" name="Nature">
        <title>Evolution of genes and genomes on the Drosophila phylogeny.</title>
        <authorList>
            <consortium name="Drosophila 12 Genomes Consortium"/>
            <person name="Clark A.G."/>
            <person name="Eisen M.B."/>
            <person name="Smith D.R."/>
            <person name="Bergman C.M."/>
            <person name="Oliver B."/>
            <person name="Markow T.A."/>
            <person name="Kaufman T.C."/>
            <person name="Kellis M."/>
            <person name="Gelbart W."/>
            <person name="Iyer V.N."/>
            <person name="Pollard D.A."/>
            <person name="Sackton T.B."/>
            <person name="Larracuente A.M."/>
            <person name="Singh N.D."/>
            <person name="Abad J.P."/>
            <person name="Abt D.N."/>
            <person name="Adryan B."/>
            <person name="Aguade M."/>
            <person name="Akashi H."/>
            <person name="Anderson W.W."/>
            <person name="Aquadro C.F."/>
            <person name="Ardell D.H."/>
            <person name="Arguello R."/>
            <person name="Artieri C.G."/>
            <person name="Barbash D.A."/>
            <person name="Barker D."/>
            <person name="Barsanti P."/>
            <person name="Batterham P."/>
            <person name="Batzoglou S."/>
            <person name="Begun D."/>
            <person name="Bhutkar A."/>
            <person name="Blanco E."/>
            <person name="Bosak S.A."/>
            <person name="Bradley R.K."/>
            <person name="Brand A.D."/>
            <person name="Brent M.R."/>
            <person name="Brooks A.N."/>
            <person name="Brown R.H."/>
            <person name="Butlin R.K."/>
            <person name="Caggese C."/>
            <person name="Calvi B.R."/>
            <person name="Bernardo de Carvalho A."/>
            <person name="Caspi A."/>
            <person name="Castrezana S."/>
            <person name="Celniker S.E."/>
            <person name="Chang J.L."/>
            <person name="Chapple C."/>
            <person name="Chatterji S."/>
            <person name="Chinwalla A."/>
            <person name="Civetta A."/>
            <person name="Clifton S.W."/>
            <person name="Comeron J.M."/>
            <person name="Costello J.C."/>
            <person name="Coyne J.A."/>
            <person name="Daub J."/>
            <person name="David R.G."/>
            <person name="Delcher A.L."/>
            <person name="Delehaunty K."/>
            <person name="Do C.B."/>
            <person name="Ebling H."/>
            <person name="Edwards K."/>
            <person name="Eickbush T."/>
            <person name="Evans J.D."/>
            <person name="Filipski A."/>
            <person name="Findeiss S."/>
            <person name="Freyhult E."/>
            <person name="Fulton L."/>
            <person name="Fulton R."/>
            <person name="Garcia A.C."/>
            <person name="Gardiner A."/>
            <person name="Garfield D.A."/>
            <person name="Garvin B.E."/>
            <person name="Gibson G."/>
            <person name="Gilbert D."/>
            <person name="Gnerre S."/>
            <person name="Godfrey J."/>
            <person name="Good R."/>
            <person name="Gotea V."/>
            <person name="Gravely B."/>
            <person name="Greenberg A.J."/>
            <person name="Griffiths-Jones S."/>
            <person name="Gross S."/>
            <person name="Guigo R."/>
            <person name="Gustafson E.A."/>
            <person name="Haerty W."/>
            <person name="Hahn M.W."/>
            <person name="Halligan D.L."/>
            <person name="Halpern A.L."/>
            <person name="Halter G.M."/>
            <person name="Han M.V."/>
            <person name="Heger A."/>
            <person name="Hillier L."/>
            <person name="Hinrichs A.S."/>
            <person name="Holmes I."/>
            <person name="Hoskins R.A."/>
            <person name="Hubisz M.J."/>
            <person name="Hultmark D."/>
            <person name="Huntley M.A."/>
            <person name="Jaffe D.B."/>
            <person name="Jagadeeshan S."/>
            <person name="Jeck W.R."/>
            <person name="Johnson J."/>
            <person name="Jones C.D."/>
            <person name="Jordan W.C."/>
            <person name="Karpen G.H."/>
            <person name="Kataoka E."/>
            <person name="Keightley P.D."/>
            <person name="Kheradpour P."/>
            <person name="Kirkness E.F."/>
            <person name="Koerich L.B."/>
            <person name="Kristiansen K."/>
            <person name="Kudrna D."/>
            <person name="Kulathinal R.J."/>
            <person name="Kumar S."/>
            <person name="Kwok R."/>
            <person name="Lander E."/>
            <person name="Langley C.H."/>
            <person name="Lapoint R."/>
            <person name="Lazzaro B.P."/>
            <person name="Lee S.J."/>
            <person name="Levesque L."/>
            <person name="Li R."/>
            <person name="Lin C.F."/>
            <person name="Lin M.F."/>
            <person name="Lindblad-Toh K."/>
            <person name="Llopart A."/>
            <person name="Long M."/>
            <person name="Low L."/>
            <person name="Lozovsky E."/>
            <person name="Lu J."/>
            <person name="Luo M."/>
            <person name="Machado C.A."/>
            <person name="Makalowski W."/>
            <person name="Marzo M."/>
            <person name="Matsuda M."/>
            <person name="Matzkin L."/>
            <person name="McAllister B."/>
            <person name="McBride C.S."/>
            <person name="McKernan B."/>
            <person name="McKernan K."/>
            <person name="Mendez-Lago M."/>
            <person name="Minx P."/>
            <person name="Mollenhauer M.U."/>
            <person name="Montooth K."/>
            <person name="Mount S.M."/>
            <person name="Mu X."/>
            <person name="Myers E."/>
            <person name="Negre B."/>
            <person name="Newfeld S."/>
            <person name="Nielsen R."/>
            <person name="Noor M.A."/>
            <person name="O'Grady P."/>
            <person name="Pachter L."/>
            <person name="Papaceit M."/>
            <person name="Parisi M.J."/>
            <person name="Parisi M."/>
            <person name="Parts L."/>
            <person name="Pedersen J.S."/>
            <person name="Pesole G."/>
            <person name="Phillippy A.M."/>
            <person name="Ponting C.P."/>
            <person name="Pop M."/>
            <person name="Porcelli D."/>
            <person name="Powell J.R."/>
            <person name="Prohaska S."/>
            <person name="Pruitt K."/>
            <person name="Puig M."/>
            <person name="Quesneville H."/>
            <person name="Ram K.R."/>
            <person name="Rand D."/>
            <person name="Rasmussen M.D."/>
            <person name="Reed L.K."/>
            <person name="Reenan R."/>
            <person name="Reily A."/>
            <person name="Remington K.A."/>
            <person name="Rieger T.T."/>
            <person name="Ritchie M.G."/>
            <person name="Robin C."/>
            <person name="Rogers Y.H."/>
            <person name="Rohde C."/>
            <person name="Rozas J."/>
            <person name="Rubenfield M.J."/>
            <person name="Ruiz A."/>
            <person name="Russo S."/>
            <person name="Salzberg S.L."/>
            <person name="Sanchez-Gracia A."/>
            <person name="Saranga D.J."/>
            <person name="Sato H."/>
            <person name="Schaeffer S.W."/>
            <person name="Schatz M.C."/>
            <person name="Schlenke T."/>
            <person name="Schwartz R."/>
            <person name="Segarra C."/>
            <person name="Singh R.S."/>
            <person name="Sirot L."/>
            <person name="Sirota M."/>
            <person name="Sisneros N.B."/>
            <person name="Smith C.D."/>
            <person name="Smith T.F."/>
            <person name="Spieth J."/>
            <person name="Stage D.E."/>
            <person name="Stark A."/>
            <person name="Stephan W."/>
            <person name="Strausberg R.L."/>
            <person name="Strempel S."/>
            <person name="Sturgill D."/>
            <person name="Sutton G."/>
            <person name="Sutton G.G."/>
            <person name="Tao W."/>
            <person name="Teichmann S."/>
            <person name="Tobari Y.N."/>
            <person name="Tomimura Y."/>
            <person name="Tsolas J.M."/>
            <person name="Valente V.L."/>
            <person name="Venter E."/>
            <person name="Venter J.C."/>
            <person name="Vicario S."/>
            <person name="Vieira F.G."/>
            <person name="Vilella A.J."/>
            <person name="Villasante A."/>
            <person name="Walenz B."/>
            <person name="Wang J."/>
            <person name="Wasserman M."/>
            <person name="Watts T."/>
            <person name="Wilson D."/>
            <person name="Wilson R.K."/>
            <person name="Wing R.A."/>
            <person name="Wolfner M.F."/>
            <person name="Wong A."/>
            <person name="Wong G.K."/>
            <person name="Wu C.I."/>
            <person name="Wu G."/>
            <person name="Yamamoto D."/>
            <person name="Yang H.P."/>
            <person name="Yang S.P."/>
            <person name="Yorke J.A."/>
            <person name="Yoshida K."/>
            <person name="Zdobnov E."/>
            <person name="Zhang P."/>
            <person name="Zhang Y."/>
            <person name="Zimin A.V."/>
            <person name="Baldwin J."/>
            <person name="Abdouelleil A."/>
            <person name="Abdulkadir J."/>
            <person name="Abebe A."/>
            <person name="Abera B."/>
            <person name="Abreu J."/>
            <person name="Acer S.C."/>
            <person name="Aftuck L."/>
            <person name="Alexander A."/>
            <person name="An P."/>
            <person name="Anderson E."/>
            <person name="Anderson S."/>
            <person name="Arachi H."/>
            <person name="Azer M."/>
            <person name="Bachantsang P."/>
            <person name="Barry A."/>
            <person name="Bayul T."/>
            <person name="Berlin A."/>
            <person name="Bessette D."/>
            <person name="Bloom T."/>
            <person name="Blye J."/>
            <person name="Boguslavskiy L."/>
            <person name="Bonnet C."/>
            <person name="Boukhgalter B."/>
            <person name="Bourzgui I."/>
            <person name="Brown A."/>
            <person name="Cahill P."/>
            <person name="Channer S."/>
            <person name="Cheshatsang Y."/>
            <person name="Chuda L."/>
            <person name="Citroen M."/>
            <person name="Collymore A."/>
            <person name="Cooke P."/>
            <person name="Costello M."/>
            <person name="D'Aco K."/>
            <person name="Daza R."/>
            <person name="De Haan G."/>
            <person name="DeGray S."/>
            <person name="DeMaso C."/>
            <person name="Dhargay N."/>
            <person name="Dooley K."/>
            <person name="Dooley E."/>
            <person name="Doricent M."/>
            <person name="Dorje P."/>
            <person name="Dorjee K."/>
            <person name="Dupes A."/>
            <person name="Elong R."/>
            <person name="Falk J."/>
            <person name="Farina A."/>
            <person name="Faro S."/>
            <person name="Ferguson D."/>
            <person name="Fisher S."/>
            <person name="Foley C.D."/>
            <person name="Franke A."/>
            <person name="Friedrich D."/>
            <person name="Gadbois L."/>
            <person name="Gearin G."/>
            <person name="Gearin C.R."/>
            <person name="Giannoukos G."/>
            <person name="Goode T."/>
            <person name="Graham J."/>
            <person name="Grandbois E."/>
            <person name="Grewal S."/>
            <person name="Gyaltsen K."/>
            <person name="Hafez N."/>
            <person name="Hagos B."/>
            <person name="Hall J."/>
            <person name="Henson C."/>
            <person name="Hollinger A."/>
            <person name="Honan T."/>
            <person name="Huard M.D."/>
            <person name="Hughes L."/>
            <person name="Hurhula B."/>
            <person name="Husby M.E."/>
            <person name="Kamat A."/>
            <person name="Kanga B."/>
            <person name="Kashin S."/>
            <person name="Khazanovich D."/>
            <person name="Kisner P."/>
            <person name="Lance K."/>
            <person name="Lara M."/>
            <person name="Lee W."/>
            <person name="Lennon N."/>
            <person name="Letendre F."/>
            <person name="LeVine R."/>
            <person name="Lipovsky A."/>
            <person name="Liu X."/>
            <person name="Liu J."/>
            <person name="Liu S."/>
            <person name="Lokyitsang T."/>
            <person name="Lokyitsang Y."/>
            <person name="Lubonja R."/>
            <person name="Lui A."/>
            <person name="MacDonald P."/>
            <person name="Magnisalis V."/>
            <person name="Maru K."/>
            <person name="Matthews C."/>
            <person name="McCusker W."/>
            <person name="McDonough S."/>
            <person name="Mehta T."/>
            <person name="Meldrim J."/>
            <person name="Meneus L."/>
            <person name="Mihai O."/>
            <person name="Mihalev A."/>
            <person name="Mihova T."/>
            <person name="Mittelman R."/>
            <person name="Mlenga V."/>
            <person name="Montmayeur A."/>
            <person name="Mulrain L."/>
            <person name="Navidi A."/>
            <person name="Naylor J."/>
            <person name="Negash T."/>
            <person name="Nguyen T."/>
            <person name="Nguyen N."/>
            <person name="Nicol R."/>
            <person name="Norbu C."/>
            <person name="Norbu N."/>
            <person name="Novod N."/>
            <person name="O'Neill B."/>
            <person name="Osman S."/>
            <person name="Markiewicz E."/>
            <person name="Oyono O.L."/>
            <person name="Patti C."/>
            <person name="Phunkhang P."/>
            <person name="Pierre F."/>
            <person name="Priest M."/>
            <person name="Raghuraman S."/>
            <person name="Rege F."/>
            <person name="Reyes R."/>
            <person name="Rise C."/>
            <person name="Rogov P."/>
            <person name="Ross K."/>
            <person name="Ryan E."/>
            <person name="Settipalli S."/>
            <person name="Shea T."/>
            <person name="Sherpa N."/>
            <person name="Shi L."/>
            <person name="Shih D."/>
            <person name="Sparrow T."/>
            <person name="Spaulding J."/>
            <person name="Stalker J."/>
            <person name="Stange-Thomann N."/>
            <person name="Stavropoulos S."/>
            <person name="Stone C."/>
            <person name="Strader C."/>
            <person name="Tesfaye S."/>
            <person name="Thomson T."/>
            <person name="Thoulutsang Y."/>
            <person name="Thoulutsang D."/>
            <person name="Topham K."/>
            <person name="Topping I."/>
            <person name="Tsamla T."/>
            <person name="Vassiliev H."/>
            <person name="Vo A."/>
            <person name="Wangchuk T."/>
            <person name="Wangdi T."/>
            <person name="Weiand M."/>
            <person name="Wilkinson J."/>
            <person name="Wilson A."/>
            <person name="Yadav S."/>
            <person name="Young G."/>
            <person name="Yu Q."/>
            <person name="Zembek L."/>
            <person name="Zhong D."/>
            <person name="Zimmer A."/>
            <person name="Zwirko Z."/>
            <person name="Jaffe D.B."/>
            <person name="Alvarez P."/>
            <person name="Brockman W."/>
            <person name="Butler J."/>
            <person name="Chin C."/>
            <person name="Gnerre S."/>
            <person name="Grabherr M."/>
            <person name="Kleber M."/>
            <person name="Mauceli E."/>
            <person name="MacCallum I."/>
        </authorList>
    </citation>
    <scope>NUCLEOTIDE SEQUENCE [LARGE SCALE GENOMIC DNA]</scope>
    <source>
        <strain evidence="9">Tucson 15287-2541.00</strain>
    </source>
</reference>
<evidence type="ECO:0000313" key="8">
    <source>
        <dbReference type="EMBL" id="EDV98479.1"/>
    </source>
</evidence>
<evidence type="ECO:0000256" key="3">
    <source>
        <dbReference type="ARBA" id="ARBA00022692"/>
    </source>
</evidence>
<gene>
    <name evidence="8" type="primary">Dgri\GH22651</name>
    <name evidence="8" type="ORF">Dgri_GH22651</name>
</gene>
<proteinExistence type="inferred from homology"/>
<feature type="transmembrane region" description="Helical" evidence="6">
    <location>
        <begin position="271"/>
        <end position="291"/>
    </location>
</feature>
<dbReference type="GO" id="GO:0016020">
    <property type="term" value="C:membrane"/>
    <property type="evidence" value="ECO:0007669"/>
    <property type="project" value="UniProtKB-SubCell"/>
</dbReference>
<dbReference type="AlphaFoldDB" id="B4JVL1"/>
<organism evidence="9">
    <name type="scientific">Drosophila grimshawi</name>
    <name type="common">Hawaiian fruit fly</name>
    <name type="synonym">Idiomyia grimshawi</name>
    <dbReference type="NCBI Taxonomy" id="7222"/>
    <lineage>
        <taxon>Eukaryota</taxon>
        <taxon>Metazoa</taxon>
        <taxon>Ecdysozoa</taxon>
        <taxon>Arthropoda</taxon>
        <taxon>Hexapoda</taxon>
        <taxon>Insecta</taxon>
        <taxon>Pterygota</taxon>
        <taxon>Neoptera</taxon>
        <taxon>Endopterygota</taxon>
        <taxon>Diptera</taxon>
        <taxon>Brachycera</taxon>
        <taxon>Muscomorpha</taxon>
        <taxon>Ephydroidea</taxon>
        <taxon>Drosophilidae</taxon>
        <taxon>Drosophila</taxon>
        <taxon>Hawaiian Drosophila</taxon>
    </lineage>
</organism>
<sequence length="488" mass="54656">MFGSDVLNFIGSTITRPSSNSTSHGSDVHTKDVCMFQRTTPSVSIFLVYGLAVPTLASFGLCANLINAVVFMRPKMTPSAFTYLAALSCLDSVSCLLILLTALARSYFYRSGMWIAFDYQWQTPLFGISTGAANLILACVSLDRFIYLWRFKSSRCAPHFCRRKIARLMISAVLLISVLTNLPYFFCFVVNLETGTCHVTDFYYSKYYQIHNWFSFALLALLPAVFLLIGNMAIIVAFRRWTKQGKTCQQSCAGNNNARTTQKRFQHQMKLTISILIVITLYMVGELPAHMTSRKSSLNLLFGGDTSKMDEEMMEHLEVIFITLNALQLSMNIVVYAVINPSFMPEFFLCLRGASDFCFHLCCLPHMALACKRCCTNWRQHPIAEECVVSSVEPAQLPADEAPHCGCESWSSDSACLEPSHTKANLEGTFAFVADGAEQWTEEEEQQIESKRQSEPEIFATKESGCMQLAVQQKPVEDATHLSGTINM</sequence>
<evidence type="ECO:0000256" key="6">
    <source>
        <dbReference type="SAM" id="Phobius"/>
    </source>
</evidence>
<feature type="transmembrane region" description="Helical" evidence="6">
    <location>
        <begin position="168"/>
        <end position="192"/>
    </location>
</feature>
<dbReference type="InParanoid" id="B4JVL1"/>
<dbReference type="Proteomes" id="UP000001070">
    <property type="component" value="Unassembled WGS sequence"/>
</dbReference>
<dbReference type="PROSITE" id="PS50262">
    <property type="entry name" value="G_PROTEIN_RECEP_F1_2"/>
    <property type="match status" value="1"/>
</dbReference>
<dbReference type="CDD" id="cd14978">
    <property type="entry name" value="7tmA_FMRFamide_R-like"/>
    <property type="match status" value="1"/>
</dbReference>
<evidence type="ECO:0000313" key="9">
    <source>
        <dbReference type="Proteomes" id="UP000001070"/>
    </source>
</evidence>
<dbReference type="OrthoDB" id="10011262at2759"/>
<feature type="transmembrane region" description="Helical" evidence="6">
    <location>
        <begin position="45"/>
        <end position="71"/>
    </location>
</feature>
<dbReference type="OMA" id="QCGCESW"/>
<evidence type="ECO:0000259" key="7">
    <source>
        <dbReference type="PROSITE" id="PS50262"/>
    </source>
</evidence>
<evidence type="ECO:0000256" key="4">
    <source>
        <dbReference type="ARBA" id="ARBA00022989"/>
    </source>
</evidence>
<dbReference type="InterPro" id="IPR017452">
    <property type="entry name" value="GPCR_Rhodpsn_7TM"/>
</dbReference>
<feature type="transmembrane region" description="Helical" evidence="6">
    <location>
        <begin position="124"/>
        <end position="147"/>
    </location>
</feature>
<name>B4JVL1_DROGR</name>
<dbReference type="PANTHER" id="PTHR46641:SF25">
    <property type="entry name" value="CNMAMIDE RECEPTOR-RELATED"/>
    <property type="match status" value="1"/>
</dbReference>
<evidence type="ECO:0000256" key="1">
    <source>
        <dbReference type="ARBA" id="ARBA00004370"/>
    </source>
</evidence>
<dbReference type="Gene3D" id="1.20.1070.10">
    <property type="entry name" value="Rhodopsin 7-helix transmembrane proteins"/>
    <property type="match status" value="1"/>
</dbReference>
<keyword evidence="5 6" id="KW-0472">Membrane</keyword>
<dbReference type="EMBL" id="CH916375">
    <property type="protein sequence ID" value="EDV98479.1"/>
    <property type="molecule type" value="Genomic_DNA"/>
</dbReference>
<dbReference type="eggNOG" id="ENOG502SGWZ">
    <property type="taxonomic scope" value="Eukaryota"/>
</dbReference>
<dbReference type="KEGG" id="dgr:6568896"/>
<dbReference type="PROSITE" id="PS00237">
    <property type="entry name" value="G_PROTEIN_RECEP_F1_1"/>
    <property type="match status" value="1"/>
</dbReference>
<dbReference type="SUPFAM" id="SSF81321">
    <property type="entry name" value="Family A G protein-coupled receptor-like"/>
    <property type="match status" value="1"/>
</dbReference>
<feature type="transmembrane region" description="Helical" evidence="6">
    <location>
        <begin position="319"/>
        <end position="339"/>
    </location>
</feature>
<dbReference type="PANTHER" id="PTHR46641">
    <property type="entry name" value="FMRFAMIDE RECEPTOR-RELATED"/>
    <property type="match status" value="1"/>
</dbReference>
<keyword evidence="3 6" id="KW-0812">Transmembrane</keyword>
<dbReference type="InterPro" id="IPR052954">
    <property type="entry name" value="GPCR-Ligand_Int"/>
</dbReference>
<keyword evidence="4 6" id="KW-1133">Transmembrane helix</keyword>
<comment type="subcellular location">
    <subcellularLocation>
        <location evidence="1">Membrane</location>
    </subcellularLocation>
</comment>
<dbReference type="HOGENOM" id="CLU_045888_0_0_1"/>
<evidence type="ECO:0000256" key="5">
    <source>
        <dbReference type="ARBA" id="ARBA00023136"/>
    </source>
</evidence>
<dbReference type="GO" id="GO:0004930">
    <property type="term" value="F:G protein-coupled receptor activity"/>
    <property type="evidence" value="ECO:0007669"/>
    <property type="project" value="InterPro"/>
</dbReference>
<evidence type="ECO:0000256" key="2">
    <source>
        <dbReference type="ARBA" id="ARBA00010663"/>
    </source>
</evidence>
<feature type="domain" description="G-protein coupled receptors family 1 profile" evidence="7">
    <location>
        <begin position="63"/>
        <end position="336"/>
    </location>
</feature>
<feature type="transmembrane region" description="Helical" evidence="6">
    <location>
        <begin position="212"/>
        <end position="238"/>
    </location>
</feature>
<accession>B4JVL1</accession>
<feature type="transmembrane region" description="Helical" evidence="6">
    <location>
        <begin position="83"/>
        <end position="104"/>
    </location>
</feature>